<evidence type="ECO:0000256" key="1">
    <source>
        <dbReference type="ARBA" id="ARBA00004328"/>
    </source>
</evidence>
<accession>A0A6J7WEK5</accession>
<name>A0A6J7WEK5_9CAUD</name>
<proteinExistence type="predicted"/>
<dbReference type="Pfam" id="PF05065">
    <property type="entry name" value="Phage_capsid"/>
    <property type="match status" value="1"/>
</dbReference>
<dbReference type="GO" id="GO:0044423">
    <property type="term" value="C:virion component"/>
    <property type="evidence" value="ECO:0007669"/>
    <property type="project" value="UniProtKB-KW"/>
</dbReference>
<gene>
    <name evidence="4" type="ORF">UFOVP196_13</name>
</gene>
<dbReference type="InterPro" id="IPR024455">
    <property type="entry name" value="Phage_capsid"/>
</dbReference>
<reference evidence="4" key="1">
    <citation type="submission" date="2020-05" db="EMBL/GenBank/DDBJ databases">
        <authorList>
            <person name="Chiriac C."/>
            <person name="Salcher M."/>
            <person name="Ghai R."/>
            <person name="Kavagutti S V."/>
        </authorList>
    </citation>
    <scope>NUCLEOTIDE SEQUENCE</scope>
</reference>
<dbReference type="SUPFAM" id="SSF56563">
    <property type="entry name" value="Major capsid protein gp5"/>
    <property type="match status" value="1"/>
</dbReference>
<dbReference type="Gene3D" id="3.30.2320.10">
    <property type="entry name" value="hypothetical protein PF0899 domain"/>
    <property type="match status" value="1"/>
</dbReference>
<keyword evidence="2" id="KW-0946">Virion</keyword>
<feature type="domain" description="Phage capsid-like C-terminal" evidence="3">
    <location>
        <begin position="185"/>
        <end position="438"/>
    </location>
</feature>
<dbReference type="EMBL" id="LR798235">
    <property type="protein sequence ID" value="CAB5212410.1"/>
    <property type="molecule type" value="Genomic_DNA"/>
</dbReference>
<sequence>MEFLDKLRAQLRTRLDERAAKADELEALLAVPASEERSELTELETSQFAEIRGVIAGIDEETVELRARITEMESVVAADQEARAEAAHLGEADATEARISVKSNEMTYRKGGEHSYFKDLALSSAPGRFDSEARARLVRHAEEVAVETRTNMSRTDGQGGEFVPPLWLLNQYISLARAGRVSADLASKYELPAGTDSINLPKISTGAVVSAQTDNSAATNVDMTTATVTAPVNTYAGQQLFALSLLEQSPINFDQVVFSDLIAAHAQAIGSAVVGGAGTSGAHTGILTNTGTNTITYTATTPTGAGVYAAIAQGISNVAKNRFLPPDAVVMNPSRWYWLVAQVDSNGRPLVVPTAGGPFNTVGTTTDVQAEGMVGTIAGVPVYLDPNIGSTYSTNQDRVIVARFSDLALFEGPLRSRVLFETDANTMQVRLQVYSYSAFTSYRRSNAISVCSGTGFVAPSGY</sequence>
<dbReference type="InterPro" id="IPR054612">
    <property type="entry name" value="Phage_capsid-like_C"/>
</dbReference>
<organism evidence="4">
    <name type="scientific">uncultured Caudovirales phage</name>
    <dbReference type="NCBI Taxonomy" id="2100421"/>
    <lineage>
        <taxon>Viruses</taxon>
        <taxon>Duplodnaviria</taxon>
        <taxon>Heunggongvirae</taxon>
        <taxon>Uroviricota</taxon>
        <taxon>Caudoviricetes</taxon>
        <taxon>Peduoviridae</taxon>
        <taxon>Maltschvirus</taxon>
        <taxon>Maltschvirus maltsch</taxon>
    </lineage>
</organism>
<protein>
    <submittedName>
        <fullName evidence="4">Major_cap_HK97, phage major capsid protein, HK97 family</fullName>
    </submittedName>
</protein>
<evidence type="ECO:0000256" key="2">
    <source>
        <dbReference type="ARBA" id="ARBA00022844"/>
    </source>
</evidence>
<comment type="subcellular location">
    <subcellularLocation>
        <location evidence="1">Virion</location>
    </subcellularLocation>
</comment>
<evidence type="ECO:0000313" key="4">
    <source>
        <dbReference type="EMBL" id="CAB5212410.1"/>
    </source>
</evidence>
<dbReference type="NCBIfam" id="TIGR01554">
    <property type="entry name" value="major_cap_HK97"/>
    <property type="match status" value="1"/>
</dbReference>
<evidence type="ECO:0000259" key="3">
    <source>
        <dbReference type="Pfam" id="PF05065"/>
    </source>
</evidence>